<keyword evidence="1" id="KW-0812">Transmembrane</keyword>
<dbReference type="EMBL" id="CP006718">
    <property type="protein sequence ID" value="AGV16420.1"/>
    <property type="molecule type" value="Genomic_DNA"/>
</dbReference>
<accession>A0A2I3C4E2</accession>
<dbReference type="Pfam" id="PF13386">
    <property type="entry name" value="DsbD_2"/>
    <property type="match status" value="1"/>
</dbReference>
<dbReference type="AlphaFoldDB" id="A0A2I3C4E2"/>
<dbReference type="PANTHER" id="PTHR42208:SF1">
    <property type="entry name" value="HEAVY METAL TRANSPORTER"/>
    <property type="match status" value="1"/>
</dbReference>
<proteinExistence type="predicted"/>
<protein>
    <recommendedName>
        <fullName evidence="2">Urease accessory protein UreH-like transmembrane domain-containing protein</fullName>
    </recommendedName>
</protein>
<evidence type="ECO:0000256" key="1">
    <source>
        <dbReference type="SAM" id="Phobius"/>
    </source>
</evidence>
<feature type="transmembrane region" description="Helical" evidence="1">
    <location>
        <begin position="166"/>
        <end position="186"/>
    </location>
</feature>
<feature type="transmembrane region" description="Helical" evidence="1">
    <location>
        <begin position="198"/>
        <end position="225"/>
    </location>
</feature>
<dbReference type="HOGENOM" id="CLU_032635_0_0_6"/>
<dbReference type="RefSeq" id="WP_017821937.1">
    <property type="nucleotide sequence ID" value="NC_022349.1"/>
</dbReference>
<dbReference type="Proteomes" id="UP000016714">
    <property type="component" value="Chromosome 1"/>
</dbReference>
<name>A0A2I3C4E2_VIBAX</name>
<feature type="transmembrane region" description="Helical" evidence="1">
    <location>
        <begin position="6"/>
        <end position="32"/>
    </location>
</feature>
<evidence type="ECO:0000259" key="2">
    <source>
        <dbReference type="Pfam" id="PF13386"/>
    </source>
</evidence>
<dbReference type="InterPro" id="IPR039447">
    <property type="entry name" value="UreH-like_TM_dom"/>
</dbReference>
<dbReference type="PANTHER" id="PTHR42208">
    <property type="entry name" value="HEAVY METAL TRANSPORTER-RELATED"/>
    <property type="match status" value="1"/>
</dbReference>
<sequence>MTPDFIGALMIGLVGAGHCMGMCGGIASLLTMGSSAKNKTTPLIPLFYNLGRLISYTLIGALVGGAISGLSELSGLTHSLAWLRLIAALFMILVALYIAKWWQGLLLIEKLGQYLWRFISPAGKSLLPLKHPLHALPFGFIWGWLPCGLVYSALTWSAVSGSAINGGLIMLAFGLGTLPAMLIIGYGANHFQKLQKSLIFRNISALILIGYGSYTAIGALALLGFI</sequence>
<feature type="transmembrane region" description="Helical" evidence="1">
    <location>
        <begin position="53"/>
        <end position="70"/>
    </location>
</feature>
<evidence type="ECO:0000313" key="3">
    <source>
        <dbReference type="EMBL" id="AGV16420.1"/>
    </source>
</evidence>
<reference evidence="3 4" key="1">
    <citation type="journal article" date="2015" name="Genome Announc.">
        <title>Complete genome sequence of Vibrio alginolyticus ATCC 17749.</title>
        <authorList>
            <person name="Liu X.F."/>
            <person name="Cao Y."/>
            <person name="Zhang H.L."/>
            <person name="Chen Y.J."/>
            <person name="Hu C.J."/>
        </authorList>
    </citation>
    <scope>NUCLEOTIDE SEQUENCE [LARGE SCALE GENOMIC DNA]</scope>
    <source>
        <strain evidence="4">ATCC 17749 / DSM 2171 / NBRC 15630 / NCIMB 1903 / NCTC 12160 / XII-53</strain>
    </source>
</reference>
<feature type="transmembrane region" description="Helical" evidence="1">
    <location>
        <begin position="133"/>
        <end position="154"/>
    </location>
</feature>
<keyword evidence="1" id="KW-1133">Transmembrane helix</keyword>
<feature type="domain" description="Urease accessory protein UreH-like transmembrane" evidence="2">
    <location>
        <begin position="8"/>
        <end position="213"/>
    </location>
</feature>
<gene>
    <name evidence="3" type="ORF">N646_0587</name>
</gene>
<feature type="transmembrane region" description="Helical" evidence="1">
    <location>
        <begin position="82"/>
        <end position="102"/>
    </location>
</feature>
<dbReference type="KEGG" id="vag:N646_0587"/>
<organism evidence="3 4">
    <name type="scientific">Vibrio alginolyticus (strain ATCC 17749 / DSM 2171 / NBRC 15630 / NCIMB 1903 / NCTC 12160 / XII-53)</name>
    <dbReference type="NCBI Taxonomy" id="1219076"/>
    <lineage>
        <taxon>Bacteria</taxon>
        <taxon>Pseudomonadati</taxon>
        <taxon>Pseudomonadota</taxon>
        <taxon>Gammaproteobacteria</taxon>
        <taxon>Vibrionales</taxon>
        <taxon>Vibrionaceae</taxon>
        <taxon>Vibrio</taxon>
    </lineage>
</organism>
<keyword evidence="1" id="KW-0472">Membrane</keyword>
<evidence type="ECO:0000313" key="4">
    <source>
        <dbReference type="Proteomes" id="UP000016714"/>
    </source>
</evidence>